<dbReference type="InterPro" id="IPR054722">
    <property type="entry name" value="PolX-like_BBD"/>
</dbReference>
<accession>A0A6L2P1L4</accession>
<dbReference type="Pfam" id="PF22936">
    <property type="entry name" value="Pol_BBD"/>
    <property type="match status" value="1"/>
</dbReference>
<organism evidence="2">
    <name type="scientific">Tanacetum cinerariifolium</name>
    <name type="common">Dalmatian daisy</name>
    <name type="synonym">Chrysanthemum cinerariifolium</name>
    <dbReference type="NCBI Taxonomy" id="118510"/>
    <lineage>
        <taxon>Eukaryota</taxon>
        <taxon>Viridiplantae</taxon>
        <taxon>Streptophyta</taxon>
        <taxon>Embryophyta</taxon>
        <taxon>Tracheophyta</taxon>
        <taxon>Spermatophyta</taxon>
        <taxon>Magnoliopsida</taxon>
        <taxon>eudicotyledons</taxon>
        <taxon>Gunneridae</taxon>
        <taxon>Pentapetalae</taxon>
        <taxon>asterids</taxon>
        <taxon>campanulids</taxon>
        <taxon>Asterales</taxon>
        <taxon>Asteraceae</taxon>
        <taxon>Asteroideae</taxon>
        <taxon>Anthemideae</taxon>
        <taxon>Anthemidinae</taxon>
        <taxon>Tanacetum</taxon>
    </lineage>
</organism>
<gene>
    <name evidence="2" type="ORF">Tci_063765</name>
</gene>
<sequence length="88" mass="9935">MTGNKAHLADYQEFKGGYVAFGGSNGRMTGKGKIKAGRLDFEDVYYVKELKHYNLFSVSQMCDKKNKVLFTDTDCLVLSPDFKLPDEN</sequence>
<reference evidence="2" key="1">
    <citation type="journal article" date="2019" name="Sci. Rep.">
        <title>Draft genome of Tanacetum cinerariifolium, the natural source of mosquito coil.</title>
        <authorList>
            <person name="Yamashiro T."/>
            <person name="Shiraishi A."/>
            <person name="Satake H."/>
            <person name="Nakayama K."/>
        </authorList>
    </citation>
    <scope>NUCLEOTIDE SEQUENCE</scope>
</reference>
<dbReference type="EMBL" id="BKCJ010010482">
    <property type="protein sequence ID" value="GEU91787.1"/>
    <property type="molecule type" value="Genomic_DNA"/>
</dbReference>
<feature type="domain" description="Retrovirus-related Pol polyprotein from transposon TNT 1-94-like beta-barrel" evidence="1">
    <location>
        <begin position="1"/>
        <end position="64"/>
    </location>
</feature>
<evidence type="ECO:0000313" key="2">
    <source>
        <dbReference type="EMBL" id="GEU91787.1"/>
    </source>
</evidence>
<evidence type="ECO:0000259" key="1">
    <source>
        <dbReference type="Pfam" id="PF22936"/>
    </source>
</evidence>
<comment type="caution">
    <text evidence="2">The sequence shown here is derived from an EMBL/GenBank/DDBJ whole genome shotgun (WGS) entry which is preliminary data.</text>
</comment>
<proteinExistence type="predicted"/>
<name>A0A6L2P1L4_TANCI</name>
<protein>
    <submittedName>
        <fullName evidence="2">Putative ribonuclease H-like domain-containing protein</fullName>
    </submittedName>
</protein>
<dbReference type="AlphaFoldDB" id="A0A6L2P1L4"/>